<dbReference type="GeneID" id="14378111"/>
<evidence type="ECO:0000256" key="3">
    <source>
        <dbReference type="ARBA" id="ARBA00022691"/>
    </source>
</evidence>
<protein>
    <submittedName>
        <fullName evidence="4">Putative O-methyltransferase</fullName>
    </submittedName>
</protein>
<reference evidence="4" key="1">
    <citation type="submission" date="2011-09" db="EMBL/GenBank/DDBJ databases">
        <title>Complete sequence of Halovivax ruber XH-70.</title>
        <authorList>
            <consortium name="US DOE Joint Genome Institute"/>
            <person name="Lucas S."/>
            <person name="Han J."/>
            <person name="Lapidus A."/>
            <person name="Cheng J.-F."/>
            <person name="Goodwin L."/>
            <person name="Pitluck S."/>
            <person name="Peters L."/>
            <person name="Mikhailova N."/>
            <person name="Davenport K."/>
            <person name="Detter J.C."/>
            <person name="Han C."/>
            <person name="Tapia R."/>
            <person name="Land M."/>
            <person name="Hauser L."/>
            <person name="Kyrpides N."/>
            <person name="Ivanova N."/>
            <person name="Pagani I."/>
            <person name="Sproer C."/>
            <person name="Anderson I."/>
            <person name="Woyke T."/>
        </authorList>
    </citation>
    <scope>NUCLEOTIDE SEQUENCE</scope>
    <source>
        <strain evidence="4">XH-70</strain>
    </source>
</reference>
<dbReference type="InterPro" id="IPR029063">
    <property type="entry name" value="SAM-dependent_MTases_sf"/>
</dbReference>
<dbReference type="HOGENOM" id="CLU_067676_4_0_2"/>
<evidence type="ECO:0000256" key="2">
    <source>
        <dbReference type="ARBA" id="ARBA00022679"/>
    </source>
</evidence>
<dbReference type="Proteomes" id="UP000010846">
    <property type="component" value="Chromosome"/>
</dbReference>
<name>L0IDG4_HALRX</name>
<dbReference type="AlphaFoldDB" id="L0IDG4"/>
<dbReference type="GO" id="GO:0032259">
    <property type="term" value="P:methylation"/>
    <property type="evidence" value="ECO:0007669"/>
    <property type="project" value="UniProtKB-KW"/>
</dbReference>
<dbReference type="EMBL" id="CP003050">
    <property type="protein sequence ID" value="AGB17605.1"/>
    <property type="molecule type" value="Genomic_DNA"/>
</dbReference>
<keyword evidence="5" id="KW-1185">Reference proteome</keyword>
<evidence type="ECO:0000256" key="1">
    <source>
        <dbReference type="ARBA" id="ARBA00022603"/>
    </source>
</evidence>
<keyword evidence="3" id="KW-0949">S-adenosyl-L-methionine</keyword>
<evidence type="ECO:0000313" key="5">
    <source>
        <dbReference type="Proteomes" id="UP000010846"/>
    </source>
</evidence>
<dbReference type="InterPro" id="IPR002935">
    <property type="entry name" value="SAM_O-MeTrfase"/>
</dbReference>
<organism evidence="4 5">
    <name type="scientific">Halovivax ruber (strain DSM 18193 / JCM 13892 / XH-70)</name>
    <dbReference type="NCBI Taxonomy" id="797302"/>
    <lineage>
        <taxon>Archaea</taxon>
        <taxon>Methanobacteriati</taxon>
        <taxon>Methanobacteriota</taxon>
        <taxon>Stenosarchaea group</taxon>
        <taxon>Halobacteria</taxon>
        <taxon>Halobacteriales</taxon>
        <taxon>Natrialbaceae</taxon>
        <taxon>Halovivax</taxon>
    </lineage>
</organism>
<gene>
    <name evidence="4" type="ordered locus">Halru_3039</name>
</gene>
<keyword evidence="2 4" id="KW-0808">Transferase</keyword>
<dbReference type="Pfam" id="PF01596">
    <property type="entry name" value="Methyltransf_3"/>
    <property type="match status" value="1"/>
</dbReference>
<accession>L0IDG4</accession>
<proteinExistence type="predicted"/>
<dbReference type="PROSITE" id="PS51682">
    <property type="entry name" value="SAM_OMT_I"/>
    <property type="match status" value="1"/>
</dbReference>
<dbReference type="SUPFAM" id="SSF53335">
    <property type="entry name" value="S-adenosyl-L-methionine-dependent methyltransferases"/>
    <property type="match status" value="1"/>
</dbReference>
<sequence>MPSYIDEEAERYVRALGPEHDDLHAEMAAFADEHDFPIIGPDAGGVLRSYAAATQAERIFEFGSGFGYSAYWFLKGMADDGRIVLTEIDEDELAKGEEFLASAGLADRATFERGDAMEIAHDYAGPFDVALIDHQKSRYADAFDLIRDEIAPGGVVIADNMLYGGHDYHDSLDYVLDDGDLPDDENARGIVAYLEAVREAEGFSTSILPVGSGLAVTVRDAA</sequence>
<dbReference type="OrthoDB" id="21414at2157"/>
<dbReference type="PANTHER" id="PTHR43167">
    <property type="entry name" value="PUTATIVE (AFU_ORTHOLOGUE AFUA_6G01830)-RELATED"/>
    <property type="match status" value="1"/>
</dbReference>
<dbReference type="RefSeq" id="WP_015302190.1">
    <property type="nucleotide sequence ID" value="NC_019964.1"/>
</dbReference>
<dbReference type="KEGG" id="hru:Halru_3039"/>
<keyword evidence="1 4" id="KW-0489">Methyltransferase</keyword>
<evidence type="ECO:0000313" key="4">
    <source>
        <dbReference type="EMBL" id="AGB17605.1"/>
    </source>
</evidence>
<dbReference type="CDD" id="cd02440">
    <property type="entry name" value="AdoMet_MTases"/>
    <property type="match status" value="1"/>
</dbReference>
<dbReference type="eggNOG" id="arCOG00979">
    <property type="taxonomic scope" value="Archaea"/>
</dbReference>
<dbReference type="GO" id="GO:0008171">
    <property type="term" value="F:O-methyltransferase activity"/>
    <property type="evidence" value="ECO:0007669"/>
    <property type="project" value="InterPro"/>
</dbReference>
<dbReference type="PANTHER" id="PTHR43167:SF1">
    <property type="entry name" value="PUTATIVE (AFU_ORTHOLOGUE AFUA_6G01830)-RELATED"/>
    <property type="match status" value="1"/>
</dbReference>
<dbReference type="Gene3D" id="3.40.50.150">
    <property type="entry name" value="Vaccinia Virus protein VP39"/>
    <property type="match status" value="1"/>
</dbReference>
<dbReference type="STRING" id="797302.Halru_3039"/>